<proteinExistence type="predicted"/>
<evidence type="ECO:0000313" key="2">
    <source>
        <dbReference type="Proteomes" id="UP001431429"/>
    </source>
</evidence>
<sequence>MTANRWRTPASPARTRLTGAAWIFSCAAQEATADAAAPADGRLLQHPAGGAGTTGDAEQRGGNALVVIAW</sequence>
<gene>
    <name evidence="1" type="ORF">NBG84_35690</name>
</gene>
<reference evidence="1" key="1">
    <citation type="submission" date="2022-06" db="EMBL/GenBank/DDBJ databases">
        <title>Genome public.</title>
        <authorList>
            <person name="Sun Q."/>
        </authorList>
    </citation>
    <scope>NUCLEOTIDE SEQUENCE</scope>
    <source>
        <strain evidence="1">CWNU-1</strain>
    </source>
</reference>
<dbReference type="RefSeq" id="WP_250923854.1">
    <property type="nucleotide sequence ID" value="NZ_JAMQAW010000078.1"/>
</dbReference>
<protein>
    <submittedName>
        <fullName evidence="1">Uncharacterized protein</fullName>
    </submittedName>
</protein>
<evidence type="ECO:0000313" key="1">
    <source>
        <dbReference type="EMBL" id="MCM2393558.1"/>
    </source>
</evidence>
<name>A0ABT0UYB2_9ACTN</name>
<keyword evidence="2" id="KW-1185">Reference proteome</keyword>
<organism evidence="1 2">
    <name type="scientific">Streptomyces albipurpureus</name>
    <dbReference type="NCBI Taxonomy" id="2897419"/>
    <lineage>
        <taxon>Bacteria</taxon>
        <taxon>Bacillati</taxon>
        <taxon>Actinomycetota</taxon>
        <taxon>Actinomycetes</taxon>
        <taxon>Kitasatosporales</taxon>
        <taxon>Streptomycetaceae</taxon>
        <taxon>Streptomyces</taxon>
    </lineage>
</organism>
<dbReference type="EMBL" id="JAMQAW010000078">
    <property type="protein sequence ID" value="MCM2393558.1"/>
    <property type="molecule type" value="Genomic_DNA"/>
</dbReference>
<comment type="caution">
    <text evidence="1">The sequence shown here is derived from an EMBL/GenBank/DDBJ whole genome shotgun (WGS) entry which is preliminary data.</text>
</comment>
<accession>A0ABT0UYB2</accession>
<dbReference type="Proteomes" id="UP001431429">
    <property type="component" value="Unassembled WGS sequence"/>
</dbReference>